<name>A0ABN1KNZ3_9BURK</name>
<feature type="transmembrane region" description="Helical" evidence="1">
    <location>
        <begin position="344"/>
        <end position="365"/>
    </location>
</feature>
<comment type="caution">
    <text evidence="2">The sequence shown here is derived from an EMBL/GenBank/DDBJ whole genome shotgun (WGS) entry which is preliminary data.</text>
</comment>
<evidence type="ECO:0008006" key="4">
    <source>
        <dbReference type="Google" id="ProtNLM"/>
    </source>
</evidence>
<feature type="transmembrane region" description="Helical" evidence="1">
    <location>
        <begin position="372"/>
        <end position="390"/>
    </location>
</feature>
<evidence type="ECO:0000313" key="3">
    <source>
        <dbReference type="Proteomes" id="UP001500573"/>
    </source>
</evidence>
<dbReference type="PANTHER" id="PTHR37422:SF13">
    <property type="entry name" value="LIPOPOLYSACCHARIDE BIOSYNTHESIS PROTEIN PA4999-RELATED"/>
    <property type="match status" value="1"/>
</dbReference>
<keyword evidence="1" id="KW-0812">Transmembrane</keyword>
<reference evidence="2 3" key="1">
    <citation type="journal article" date="2019" name="Int. J. Syst. Evol. Microbiol.">
        <title>The Global Catalogue of Microorganisms (GCM) 10K type strain sequencing project: providing services to taxonomists for standard genome sequencing and annotation.</title>
        <authorList>
            <consortium name="The Broad Institute Genomics Platform"/>
            <consortium name="The Broad Institute Genome Sequencing Center for Infectious Disease"/>
            <person name="Wu L."/>
            <person name="Ma J."/>
        </authorList>
    </citation>
    <scope>NUCLEOTIDE SEQUENCE [LARGE SCALE GENOMIC DNA]</scope>
    <source>
        <strain evidence="2 3">JCM 15515</strain>
    </source>
</reference>
<feature type="transmembrane region" description="Helical" evidence="1">
    <location>
        <begin position="33"/>
        <end position="51"/>
    </location>
</feature>
<feature type="transmembrane region" description="Helical" evidence="1">
    <location>
        <begin position="396"/>
        <end position="413"/>
    </location>
</feature>
<proteinExistence type="predicted"/>
<evidence type="ECO:0000313" key="2">
    <source>
        <dbReference type="EMBL" id="GAA0772386.1"/>
    </source>
</evidence>
<feature type="transmembrane region" description="Helical" evidence="1">
    <location>
        <begin position="250"/>
        <end position="275"/>
    </location>
</feature>
<dbReference type="Proteomes" id="UP001500573">
    <property type="component" value="Unassembled WGS sequence"/>
</dbReference>
<keyword evidence="1" id="KW-0472">Membrane</keyword>
<dbReference type="RefSeq" id="WP_343834990.1">
    <property type="nucleotide sequence ID" value="NZ_BAAAEX010000001.1"/>
</dbReference>
<feature type="transmembrane region" description="Helical" evidence="1">
    <location>
        <begin position="170"/>
        <end position="188"/>
    </location>
</feature>
<feature type="transmembrane region" description="Helical" evidence="1">
    <location>
        <begin position="99"/>
        <end position="116"/>
    </location>
</feature>
<keyword evidence="3" id="KW-1185">Reference proteome</keyword>
<gene>
    <name evidence="2" type="ORF">GCM10009108_01280</name>
</gene>
<dbReference type="EMBL" id="BAAAEX010000001">
    <property type="protein sequence ID" value="GAA0772386.1"/>
    <property type="molecule type" value="Genomic_DNA"/>
</dbReference>
<protein>
    <recommendedName>
        <fullName evidence="4">O-antigen ligase family protein</fullName>
    </recommendedName>
</protein>
<dbReference type="PANTHER" id="PTHR37422">
    <property type="entry name" value="TEICHURONIC ACID BIOSYNTHESIS PROTEIN TUAE"/>
    <property type="match status" value="1"/>
</dbReference>
<keyword evidence="1" id="KW-1133">Transmembrane helix</keyword>
<feature type="transmembrane region" description="Helical" evidence="1">
    <location>
        <begin position="200"/>
        <end position="216"/>
    </location>
</feature>
<feature type="transmembrane region" description="Helical" evidence="1">
    <location>
        <begin position="128"/>
        <end position="150"/>
    </location>
</feature>
<sequence length="433" mass="46831">MKMVTRALLAAGLITATMTRLRPFETPFGVGEVLLLLFILVVLPGWLQGALRHRLAAKPWQHVSLVGCYAALFLVLMVGCWQGNQSGLNPYAGSVRDMLAYAFCFLVSAGIVVNSDGPGDVARTLRDLTWVGLSVSAIIWIWAIAFGALGEFNLWYGGYGVRFTGLAINPNQNALLLVSLPFLLFFLLRTSAAGLWERRFGIAVGAVGLAAGWSTGSAALRFIWIALIPMMIMAGMFFHSELQRARRDYALTVGLGAMLIFLSSESMVSRVHYLFDDVLPGTGTMNAEQMMLTGGAGWTDRLTLWENAWVVLQGSPVFGYGPGALSGMSGPFGGSEAHNSLLDWMMATGFLGGVVLTALVSVVLWRSARQGNIELFFALLALWAFSMAHHVLRHPWMWAMLTLLAVHAGGVYSRKSRAGSTRNDAKADGTCAG</sequence>
<feature type="transmembrane region" description="Helical" evidence="1">
    <location>
        <begin position="63"/>
        <end position="84"/>
    </location>
</feature>
<feature type="transmembrane region" description="Helical" evidence="1">
    <location>
        <begin position="222"/>
        <end position="238"/>
    </location>
</feature>
<organism evidence="2 3">
    <name type="scientific">Castellaniella ginsengisoli</name>
    <dbReference type="NCBI Taxonomy" id="546114"/>
    <lineage>
        <taxon>Bacteria</taxon>
        <taxon>Pseudomonadati</taxon>
        <taxon>Pseudomonadota</taxon>
        <taxon>Betaproteobacteria</taxon>
        <taxon>Burkholderiales</taxon>
        <taxon>Alcaligenaceae</taxon>
        <taxon>Castellaniella</taxon>
    </lineage>
</organism>
<evidence type="ECO:0000256" key="1">
    <source>
        <dbReference type="SAM" id="Phobius"/>
    </source>
</evidence>
<accession>A0ABN1KNZ3</accession>
<dbReference type="InterPro" id="IPR051533">
    <property type="entry name" value="WaaL-like"/>
</dbReference>